<keyword evidence="10" id="KW-1185">Reference proteome</keyword>
<dbReference type="InterPro" id="IPR029063">
    <property type="entry name" value="SAM-dependent_MTases_sf"/>
</dbReference>
<dbReference type="EMBL" id="CM000850">
    <property type="protein sequence ID" value="KRH05676.1"/>
    <property type="molecule type" value="Genomic_DNA"/>
</dbReference>
<gene>
    <name evidence="8" type="ORF">GLYMA_17G241700</name>
</gene>
<dbReference type="PANTHER" id="PTHR14741">
    <property type="entry name" value="S-ADENOSYLMETHIONINE-DEPENDENT METHYLTRANSFERASE RELATED"/>
    <property type="match status" value="1"/>
</dbReference>
<evidence type="ECO:0000313" key="8">
    <source>
        <dbReference type="EMBL" id="KRH05676.1"/>
    </source>
</evidence>
<dbReference type="InParanoid" id="A0A0R0FHV1"/>
<dbReference type="OMA" id="CASAMII"/>
<dbReference type="GO" id="GO:0005634">
    <property type="term" value="C:nucleus"/>
    <property type="evidence" value="ECO:0000318"/>
    <property type="project" value="GO_Central"/>
</dbReference>
<comment type="catalytic activity">
    <reaction evidence="4">
        <text>a 5'-end (N(7)-methyl 5'-triphosphoguanosine)-ribonucleoside in snoRNA + S-adenosyl-L-methionine = a 5'-end (N(2),N(7)-dimethyl 5'-triphosphoguanosine)-ribonucleoside in snoRNA + S-adenosyl-L-homocysteine + H(+)</text>
        <dbReference type="Rhea" id="RHEA:78475"/>
        <dbReference type="Rhea" id="RHEA-COMP:19086"/>
        <dbReference type="Rhea" id="RHEA-COMP:19088"/>
        <dbReference type="ChEBI" id="CHEBI:15378"/>
        <dbReference type="ChEBI" id="CHEBI:57856"/>
        <dbReference type="ChEBI" id="CHEBI:59789"/>
        <dbReference type="ChEBI" id="CHEBI:156461"/>
        <dbReference type="ChEBI" id="CHEBI:172880"/>
    </reaction>
    <physiologicalReaction direction="left-to-right" evidence="4">
        <dbReference type="Rhea" id="RHEA:78476"/>
    </physiologicalReaction>
</comment>
<evidence type="ECO:0000313" key="10">
    <source>
        <dbReference type="Proteomes" id="UP000008827"/>
    </source>
</evidence>
<dbReference type="Gramene" id="KRH05676">
    <property type="protein sequence ID" value="KRH05676"/>
    <property type="gene ID" value="GLYMA_17G241700"/>
</dbReference>
<comment type="catalytic activity">
    <reaction evidence="6">
        <text>a 5'-end (N(7)-methyl 5'-triphosphoguanosine)-ribonucleoside in snRNA + S-adenosyl-L-methionine = a 5'-end (N(2),N(7)-dimethyl 5'-triphosphoguanosine)-ribonucleoside in snRNA + S-adenosyl-L-homocysteine + H(+)</text>
        <dbReference type="Rhea" id="RHEA:78471"/>
        <dbReference type="Rhea" id="RHEA-COMP:19085"/>
        <dbReference type="Rhea" id="RHEA-COMP:19087"/>
        <dbReference type="ChEBI" id="CHEBI:15378"/>
        <dbReference type="ChEBI" id="CHEBI:57856"/>
        <dbReference type="ChEBI" id="CHEBI:59789"/>
        <dbReference type="ChEBI" id="CHEBI:156461"/>
        <dbReference type="ChEBI" id="CHEBI:172880"/>
    </reaction>
    <physiologicalReaction direction="left-to-right" evidence="6">
        <dbReference type="Rhea" id="RHEA:78472"/>
    </physiologicalReaction>
</comment>
<evidence type="ECO:0000256" key="6">
    <source>
        <dbReference type="ARBA" id="ARBA00049075"/>
    </source>
</evidence>
<evidence type="ECO:0000313" key="9">
    <source>
        <dbReference type="EnsemblPlants" id="KRH05676"/>
    </source>
</evidence>
<reference evidence="8 9" key="1">
    <citation type="journal article" date="2010" name="Nature">
        <title>Genome sequence of the palaeopolyploid soybean.</title>
        <authorList>
            <person name="Schmutz J."/>
            <person name="Cannon S.B."/>
            <person name="Schlueter J."/>
            <person name="Ma J."/>
            <person name="Mitros T."/>
            <person name="Nelson W."/>
            <person name="Hyten D.L."/>
            <person name="Song Q."/>
            <person name="Thelen J.J."/>
            <person name="Cheng J."/>
            <person name="Xu D."/>
            <person name="Hellsten U."/>
            <person name="May G.D."/>
            <person name="Yu Y."/>
            <person name="Sakurai T."/>
            <person name="Umezawa T."/>
            <person name="Bhattacharyya M.K."/>
            <person name="Sandhu D."/>
            <person name="Valliyodan B."/>
            <person name="Lindquist E."/>
            <person name="Peto M."/>
            <person name="Grant D."/>
            <person name="Shu S."/>
            <person name="Goodstein D."/>
            <person name="Barry K."/>
            <person name="Futrell-Griggs M."/>
            <person name="Abernathy B."/>
            <person name="Du J."/>
            <person name="Tian Z."/>
            <person name="Zhu L."/>
            <person name="Gill N."/>
            <person name="Joshi T."/>
            <person name="Libault M."/>
            <person name="Sethuraman A."/>
            <person name="Zhang X.-C."/>
            <person name="Shinozaki K."/>
            <person name="Nguyen H.T."/>
            <person name="Wing R.A."/>
            <person name="Cregan P."/>
            <person name="Specht J."/>
            <person name="Grimwood J."/>
            <person name="Rokhsar D."/>
            <person name="Stacey G."/>
            <person name="Shoemaker R.C."/>
            <person name="Jackson S.A."/>
        </authorList>
    </citation>
    <scope>NUCLEOTIDE SEQUENCE [LARGE SCALE GENOMIC DNA]</scope>
    <source>
        <strain evidence="9">cv. Williams 82</strain>
        <tissue evidence="8">Callus</tissue>
    </source>
</reference>
<dbReference type="Gene3D" id="3.40.50.150">
    <property type="entry name" value="Vaccinia Virus protein VP39"/>
    <property type="match status" value="2"/>
</dbReference>
<organism evidence="8">
    <name type="scientific">Glycine max</name>
    <name type="common">Soybean</name>
    <name type="synonym">Glycine hispida</name>
    <dbReference type="NCBI Taxonomy" id="3847"/>
    <lineage>
        <taxon>Eukaryota</taxon>
        <taxon>Viridiplantae</taxon>
        <taxon>Streptophyta</taxon>
        <taxon>Embryophyta</taxon>
        <taxon>Tracheophyta</taxon>
        <taxon>Spermatophyta</taxon>
        <taxon>Magnoliopsida</taxon>
        <taxon>eudicotyledons</taxon>
        <taxon>Gunneridae</taxon>
        <taxon>Pentapetalae</taxon>
        <taxon>rosids</taxon>
        <taxon>fabids</taxon>
        <taxon>Fabales</taxon>
        <taxon>Fabaceae</taxon>
        <taxon>Papilionoideae</taxon>
        <taxon>50 kb inversion clade</taxon>
        <taxon>NPAAA clade</taxon>
        <taxon>indigoferoid/millettioid clade</taxon>
        <taxon>Phaseoleae</taxon>
        <taxon>Glycine</taxon>
        <taxon>Glycine subgen. Soja</taxon>
    </lineage>
</organism>
<comment type="catalytic activity">
    <reaction evidence="3">
        <text>a 5'-end (N(2),N(7)-dimethyl 5'-triphosphoguanosine)-ribonucleoside in snoRNA + S-adenosyl-L-methionine = a 5'-end (N(2),N(2),N(7)-trimethyl 5'-triphosphoguanosine)-ribonucleoside in snoRNA + S-adenosyl-L-homocysteine + H(+)</text>
        <dbReference type="Rhea" id="RHEA:78507"/>
        <dbReference type="Rhea" id="RHEA-COMP:19088"/>
        <dbReference type="Rhea" id="RHEA-COMP:19090"/>
        <dbReference type="ChEBI" id="CHEBI:15378"/>
        <dbReference type="ChEBI" id="CHEBI:57856"/>
        <dbReference type="ChEBI" id="CHEBI:59789"/>
        <dbReference type="ChEBI" id="CHEBI:167623"/>
        <dbReference type="ChEBI" id="CHEBI:172880"/>
    </reaction>
    <physiologicalReaction direction="left-to-right" evidence="3">
        <dbReference type="Rhea" id="RHEA:78508"/>
    </physiologicalReaction>
</comment>
<name>A0A0R0FHV1_SOYBN</name>
<dbReference type="STRING" id="3847.A0A0R0FHV1"/>
<dbReference type="FunCoup" id="A0A0R0FHV1">
    <property type="interactions" value="1924"/>
</dbReference>
<comment type="catalytic activity">
    <reaction evidence="5">
        <text>a 5'-end (N(2),N(7)-dimethyl 5'-triphosphoguanosine)-ribonucleoside in snRNA + S-adenosyl-L-methionine = a 5'-end (N(2),N(2),N(7)-trimethyl 5'-triphosphoguanosine)-ribonucleoside in snRNA + S-adenosyl-L-homocysteine + H(+)</text>
        <dbReference type="Rhea" id="RHEA:78479"/>
        <dbReference type="Rhea" id="RHEA-COMP:19087"/>
        <dbReference type="Rhea" id="RHEA-COMP:19089"/>
        <dbReference type="ChEBI" id="CHEBI:15378"/>
        <dbReference type="ChEBI" id="CHEBI:57856"/>
        <dbReference type="ChEBI" id="CHEBI:59789"/>
        <dbReference type="ChEBI" id="CHEBI:167623"/>
        <dbReference type="ChEBI" id="CHEBI:172880"/>
    </reaction>
    <physiologicalReaction direction="left-to-right" evidence="5">
        <dbReference type="Rhea" id="RHEA:78480"/>
    </physiologicalReaction>
</comment>
<sequence length="700" mass="77851">MVIADSDYNGPLFKVSQVFLCFTFFPSVFFHRDDDLKFSSSAERWVNLIDLVTPEDLELTKQLNDLGLPLSFQTNKEKNRPVKCKKKGKLSKHPDTCHNPVDETLYEVTGEEIVSPAKFHDKTSSPLSCISMLGQSESSYREVAMDIDMTQCAYGEGDKSACCTGFASGVYREINNDNLNQVATNDAQDDDFLISNDRVDLKTAPASDTGVSAGSHLKGAGVNYCGTEYDESLIDSECLEVSPIVGKNTDCDTIYSDDGAATCHPHAIESELLPVSSEGIECDRNDVSNNYAEHGDWMAPSGMEHLATGGCTESADSKTLKASEECGTQNSTKPPEETLIEENLEVQQHEEYLTKSGVAVGNFISDITTHGEDQSLNHSDECLVRSSCNDGVSCCSVSNILDHIITSNEGCIQVASEVNHTPLENMVIDMFGLDTKSDPFESKQGKKVKRRQRQRKLYNEAEDKGRGNYIMKLRIFSVSVLFKVDSCYLHFQEMPEVYSVAVGKYWCQRHSLFSRFDDGVKMDEEGWFSVTPEVLARHRAIRCASGVIIDGFTGVGGNAIQFARHSLGWPPLWLLVRFFFFQLWTETADSNTKPYLALWYHADTVFLSPPWGGPDYVKATTFDLKTMLRPHDGYTLFNVAKEIASGVMFLPRNINFNQLAELSLSSCPSWSLEVEKVYLNNKLKAITAYFSDTAVGNVRS</sequence>
<evidence type="ECO:0000256" key="7">
    <source>
        <dbReference type="ARBA" id="ARBA00049790"/>
    </source>
</evidence>
<dbReference type="EnsemblPlants" id="KRH05676">
    <property type="protein sequence ID" value="KRH05676"/>
    <property type="gene ID" value="GLYMA_17G241700"/>
</dbReference>
<dbReference type="GO" id="GO:0036261">
    <property type="term" value="P:7-methylguanosine cap hypermethylation"/>
    <property type="evidence" value="ECO:0000318"/>
    <property type="project" value="GO_Central"/>
</dbReference>
<reference evidence="9" key="2">
    <citation type="submission" date="2018-02" db="UniProtKB">
        <authorList>
            <consortium name="EnsemblPlants"/>
        </authorList>
    </citation>
    <scope>IDENTIFICATION</scope>
    <source>
        <strain evidence="9">Williams 82</strain>
    </source>
</reference>
<dbReference type="PANTHER" id="PTHR14741:SF32">
    <property type="entry name" value="TRIMETHYLGUANOSINE SYNTHASE"/>
    <property type="match status" value="1"/>
</dbReference>
<evidence type="ECO:0000256" key="4">
    <source>
        <dbReference type="ARBA" id="ARBA00048740"/>
    </source>
</evidence>
<dbReference type="SMR" id="A0A0R0FHV1"/>
<proteinExistence type="inferred from homology"/>
<reference evidence="8" key="3">
    <citation type="submission" date="2018-07" db="EMBL/GenBank/DDBJ databases">
        <title>WGS assembly of Glycine max.</title>
        <authorList>
            <person name="Schmutz J."/>
            <person name="Cannon S."/>
            <person name="Schlueter J."/>
            <person name="Ma J."/>
            <person name="Mitros T."/>
            <person name="Nelson W."/>
            <person name="Hyten D."/>
            <person name="Song Q."/>
            <person name="Thelen J."/>
            <person name="Cheng J."/>
            <person name="Xu D."/>
            <person name="Hellsten U."/>
            <person name="May G."/>
            <person name="Yu Y."/>
            <person name="Sakurai T."/>
            <person name="Umezawa T."/>
            <person name="Bhattacharyya M."/>
            <person name="Sandhu D."/>
            <person name="Valliyodan B."/>
            <person name="Lindquist E."/>
            <person name="Peto M."/>
            <person name="Grant D."/>
            <person name="Shu S."/>
            <person name="Goodstein D."/>
            <person name="Barry K."/>
            <person name="Futrell-Griggs M."/>
            <person name="Abernathy B."/>
            <person name="Du J."/>
            <person name="Tian Z."/>
            <person name="Zhu L."/>
            <person name="Gill N."/>
            <person name="Joshi T."/>
            <person name="Libault M."/>
            <person name="Sethuraman A."/>
            <person name="Zhang X."/>
            <person name="Shinozaki K."/>
            <person name="Nguyen H."/>
            <person name="Wing R."/>
            <person name="Cregan P."/>
            <person name="Specht J."/>
            <person name="Grimwood J."/>
            <person name="Rokhsar D."/>
            <person name="Stacey G."/>
            <person name="Shoemaker R."/>
            <person name="Jackson S."/>
        </authorList>
    </citation>
    <scope>NUCLEOTIDE SEQUENCE</scope>
    <source>
        <tissue evidence="8">Callus</tissue>
    </source>
</reference>
<protein>
    <recommendedName>
        <fullName evidence="1">Trimethylguanosine synthase</fullName>
    </recommendedName>
    <alternativeName>
        <fullName evidence="7">Cap-specific guanine-N(2) methyltransferase</fullName>
    </alternativeName>
</protein>
<evidence type="ECO:0000256" key="3">
    <source>
        <dbReference type="ARBA" id="ARBA00047418"/>
    </source>
</evidence>
<dbReference type="Proteomes" id="UP000008827">
    <property type="component" value="Chromosome 17"/>
</dbReference>
<evidence type="ECO:0000256" key="1">
    <source>
        <dbReference type="ARBA" id="ARBA00018517"/>
    </source>
</evidence>
<evidence type="ECO:0000256" key="2">
    <source>
        <dbReference type="ARBA" id="ARBA00025783"/>
    </source>
</evidence>
<dbReference type="AlphaFoldDB" id="A0A0R0FHV1"/>
<dbReference type="InterPro" id="IPR019012">
    <property type="entry name" value="RNA_cap_Gua-N2-MeTrfase"/>
</dbReference>
<comment type="similarity">
    <text evidence="2">Belongs to the methyltransferase superfamily. Trimethylguanosine synthase family.</text>
</comment>
<evidence type="ECO:0000256" key="5">
    <source>
        <dbReference type="ARBA" id="ARBA00048763"/>
    </source>
</evidence>
<dbReference type="GO" id="GO:0071164">
    <property type="term" value="F:RNA cap trimethylguanosine synthase activity"/>
    <property type="evidence" value="ECO:0000318"/>
    <property type="project" value="GO_Central"/>
</dbReference>
<dbReference type="Pfam" id="PF09445">
    <property type="entry name" value="Methyltransf_15"/>
    <property type="match status" value="1"/>
</dbReference>
<accession>A0A0R0FHV1</accession>